<keyword evidence="3" id="KW-1185">Reference proteome</keyword>
<sequence length="59" mass="6737">MVHRLDLTIERHAKPPGRVRRRGDVDRPDPLPFSPMRYTFRRRRDGRTVSAPDAGGGSP</sequence>
<feature type="region of interest" description="Disordered" evidence="1">
    <location>
        <begin position="1"/>
        <end position="36"/>
    </location>
</feature>
<evidence type="ECO:0000313" key="2">
    <source>
        <dbReference type="EMBL" id="MBO3086190.1"/>
    </source>
</evidence>
<gene>
    <name evidence="2" type="ORF">J4035_16225</name>
</gene>
<protein>
    <submittedName>
        <fullName evidence="2">Uncharacterized protein</fullName>
    </submittedName>
</protein>
<feature type="compositionally biased region" description="Basic and acidic residues" evidence="1">
    <location>
        <begin position="1"/>
        <end position="13"/>
    </location>
</feature>
<name>A0ABS3SKB6_9CELL</name>
<dbReference type="RefSeq" id="WP_208290284.1">
    <property type="nucleotide sequence ID" value="NZ_CP074404.1"/>
</dbReference>
<comment type="caution">
    <text evidence="2">The sequence shown here is derived from an EMBL/GenBank/DDBJ whole genome shotgun (WGS) entry which is preliminary data.</text>
</comment>
<dbReference type="Proteomes" id="UP000678317">
    <property type="component" value="Unassembled WGS sequence"/>
</dbReference>
<reference evidence="2 3" key="1">
    <citation type="submission" date="2021-03" db="EMBL/GenBank/DDBJ databases">
        <title>novel species in genus Cellulomonas.</title>
        <authorList>
            <person name="Zhang G."/>
        </authorList>
    </citation>
    <scope>NUCLEOTIDE SEQUENCE [LARGE SCALE GENOMIC DNA]</scope>
    <source>
        <strain evidence="3">zg-ZUI188</strain>
    </source>
</reference>
<organism evidence="2 3">
    <name type="scientific">Cellulomonas fengjieae</name>
    <dbReference type="NCBI Taxonomy" id="2819978"/>
    <lineage>
        <taxon>Bacteria</taxon>
        <taxon>Bacillati</taxon>
        <taxon>Actinomycetota</taxon>
        <taxon>Actinomycetes</taxon>
        <taxon>Micrococcales</taxon>
        <taxon>Cellulomonadaceae</taxon>
        <taxon>Cellulomonas</taxon>
    </lineage>
</organism>
<evidence type="ECO:0000256" key="1">
    <source>
        <dbReference type="SAM" id="MobiDB-lite"/>
    </source>
</evidence>
<accession>A0ABS3SKB6</accession>
<dbReference type="EMBL" id="JAGFBM010000009">
    <property type="protein sequence ID" value="MBO3086190.1"/>
    <property type="molecule type" value="Genomic_DNA"/>
</dbReference>
<evidence type="ECO:0000313" key="3">
    <source>
        <dbReference type="Proteomes" id="UP000678317"/>
    </source>
</evidence>
<proteinExistence type="predicted"/>